<keyword evidence="1" id="KW-0812">Transmembrane</keyword>
<evidence type="ECO:0000313" key="2">
    <source>
        <dbReference type="Proteomes" id="UP001652626"/>
    </source>
</evidence>
<evidence type="ECO:0000313" key="3">
    <source>
        <dbReference type="RefSeq" id="XP_026497215.2"/>
    </source>
</evidence>
<keyword evidence="1" id="KW-0472">Membrane</keyword>
<dbReference type="AlphaFoldDB" id="A0A8B8IJD9"/>
<organism evidence="2 3">
    <name type="scientific">Vanessa tameamea</name>
    <name type="common">Kamehameha butterfly</name>
    <dbReference type="NCBI Taxonomy" id="334116"/>
    <lineage>
        <taxon>Eukaryota</taxon>
        <taxon>Metazoa</taxon>
        <taxon>Ecdysozoa</taxon>
        <taxon>Arthropoda</taxon>
        <taxon>Hexapoda</taxon>
        <taxon>Insecta</taxon>
        <taxon>Pterygota</taxon>
        <taxon>Neoptera</taxon>
        <taxon>Endopterygota</taxon>
        <taxon>Lepidoptera</taxon>
        <taxon>Glossata</taxon>
        <taxon>Ditrysia</taxon>
        <taxon>Papilionoidea</taxon>
        <taxon>Nymphalidae</taxon>
        <taxon>Nymphalinae</taxon>
        <taxon>Vanessa</taxon>
    </lineage>
</organism>
<name>A0A8B8IJD9_VANTA</name>
<reference evidence="3" key="1">
    <citation type="submission" date="2025-08" db="UniProtKB">
        <authorList>
            <consortium name="RefSeq"/>
        </authorList>
    </citation>
    <scope>IDENTIFICATION</scope>
    <source>
        <tissue evidence="3">Whole body</tissue>
    </source>
</reference>
<evidence type="ECO:0000256" key="1">
    <source>
        <dbReference type="SAM" id="Phobius"/>
    </source>
</evidence>
<keyword evidence="2" id="KW-1185">Reference proteome</keyword>
<feature type="transmembrane region" description="Helical" evidence="1">
    <location>
        <begin position="152"/>
        <end position="174"/>
    </location>
</feature>
<proteinExistence type="predicted"/>
<protein>
    <submittedName>
        <fullName evidence="3">Uncharacterized protein LOC113401497</fullName>
    </submittedName>
</protein>
<dbReference type="OMA" id="VRCHIRR"/>
<dbReference type="GeneID" id="113401497"/>
<accession>A0A8B8IJD9</accession>
<sequence length="180" mass="20084">MEVAREFLENSLESSLHASILRLPEVLEETETSPKSSSSYTMASDGSVFSRDVDHWINGSYNRTETTGVQGSRAAVIQRSTLTATGSDQAGMWYMLAMLLPLFSLNNTTRWRCSPSTILNTAEMFLSQLGRVCSHVRCHIRRVAENHISRDFFAAAMDMVLVVYAMGFLVLSMYQAEIIG</sequence>
<dbReference type="RefSeq" id="XP_026497215.2">
    <property type="nucleotide sequence ID" value="XM_026641430.2"/>
</dbReference>
<dbReference type="Proteomes" id="UP001652626">
    <property type="component" value="Chromosome 12"/>
</dbReference>
<keyword evidence="1" id="KW-1133">Transmembrane helix</keyword>
<dbReference type="OrthoDB" id="7438227at2759"/>
<gene>
    <name evidence="3" type="primary">LOC113401497</name>
</gene>